<dbReference type="Proteomes" id="UP000016927">
    <property type="component" value="Unassembled WGS sequence"/>
</dbReference>
<dbReference type="OMA" id="NMESISQ"/>
<proteinExistence type="predicted"/>
<keyword evidence="2" id="KW-1185">Reference proteome</keyword>
<dbReference type="AlphaFoldDB" id="R0KUV8"/>
<gene>
    <name evidence="1" type="ORF">NBO_19g0014</name>
</gene>
<accession>R0KUV8</accession>
<dbReference type="OrthoDB" id="2194045at2759"/>
<dbReference type="HOGENOM" id="CLU_122013_0_0_1"/>
<name>R0KUV8_NOSB1</name>
<dbReference type="EMBL" id="KB908927">
    <property type="protein sequence ID" value="EOB14661.1"/>
    <property type="molecule type" value="Genomic_DNA"/>
</dbReference>
<protein>
    <submittedName>
        <fullName evidence="1">Uncharacterized protein</fullName>
    </submittedName>
</protein>
<evidence type="ECO:0000313" key="1">
    <source>
        <dbReference type="EMBL" id="EOB14661.1"/>
    </source>
</evidence>
<dbReference type="VEuPathDB" id="MicrosporidiaDB:NBO_19g0014"/>
<organism evidence="1 2">
    <name type="scientific">Nosema bombycis (strain CQ1 / CVCC 102059)</name>
    <name type="common">Microsporidian parasite</name>
    <name type="synonym">Pebrine of silkworm</name>
    <dbReference type="NCBI Taxonomy" id="578461"/>
    <lineage>
        <taxon>Eukaryota</taxon>
        <taxon>Fungi</taxon>
        <taxon>Fungi incertae sedis</taxon>
        <taxon>Microsporidia</taxon>
        <taxon>Nosematidae</taxon>
        <taxon>Nosema</taxon>
    </lineage>
</organism>
<evidence type="ECO:0000313" key="2">
    <source>
        <dbReference type="Proteomes" id="UP000016927"/>
    </source>
</evidence>
<sequence length="184" mass="21938">MKYNWRISKYSKVVSDEQDKLSYCGRDLDAYSQTITHSQYDTQSVHNEVWLHTYSKANVTLEVSLCNILEIRLLIHAPPHVEVITLEHLRVEDKMNLCIKQKVLGCKIGLRKFQITFYNIQEIEIFMEKFNERFGGGISKNLIWKFMRIVEGIKVDEEIKRKMKTNRDYYEIRNELLELFNRAV</sequence>
<reference evidence="1 2" key="1">
    <citation type="journal article" date="2013" name="BMC Genomics">
        <title>Comparative genomics of parasitic silkworm microsporidia reveal an association between genome expansion and host adaptation.</title>
        <authorList>
            <person name="Pan G."/>
            <person name="Xu J."/>
            <person name="Li T."/>
            <person name="Xia Q."/>
            <person name="Liu S.L."/>
            <person name="Zhang G."/>
            <person name="Li S."/>
            <person name="Li C."/>
            <person name="Liu H."/>
            <person name="Yang L."/>
            <person name="Liu T."/>
            <person name="Zhang X."/>
            <person name="Wu Z."/>
            <person name="Fan W."/>
            <person name="Dang X."/>
            <person name="Xiang H."/>
            <person name="Tao M."/>
            <person name="Li Y."/>
            <person name="Hu J."/>
            <person name="Li Z."/>
            <person name="Lin L."/>
            <person name="Luo J."/>
            <person name="Geng L."/>
            <person name="Wang L."/>
            <person name="Long M."/>
            <person name="Wan Y."/>
            <person name="He N."/>
            <person name="Zhang Z."/>
            <person name="Lu C."/>
            <person name="Keeling P.J."/>
            <person name="Wang J."/>
            <person name="Xiang Z."/>
            <person name="Zhou Z."/>
        </authorList>
    </citation>
    <scope>NUCLEOTIDE SEQUENCE [LARGE SCALE GENOMIC DNA]</scope>
    <source>
        <strain evidence="2">CQ1 / CVCC 102059</strain>
    </source>
</reference>